<evidence type="ECO:0000313" key="1">
    <source>
        <dbReference type="EMBL" id="MTR41081.1"/>
    </source>
</evidence>
<dbReference type="Proteomes" id="UP000430295">
    <property type="component" value="Unassembled WGS sequence"/>
</dbReference>
<evidence type="ECO:0000313" key="2">
    <source>
        <dbReference type="Proteomes" id="UP000430295"/>
    </source>
</evidence>
<protein>
    <submittedName>
        <fullName evidence="1">Uncharacterized protein</fullName>
    </submittedName>
</protein>
<gene>
    <name evidence="1" type="ORF">GMC75_05190</name>
</gene>
<sequence length="480" mass="56546">MNQKSSSILIGLLDEINNLKQNKKIWIIKENPALYFSIIKDLYNEKFSEIDNSLVQNFFTFLSHGKLPSGSDYKNLRDQLIIPIFEIKTSKLSDSSEVRDAILNKITHQIFSLNLSDENCTLTNVLICRLLDAKVACKYFYGPSNNYYTDQYRENLRFIDNIQINKLNEINLDDRKFSSEVLEEIVYKPDSDLINYQNILYTDENSAKLLTYDSFLESRITDNDNNVTNLEVIKNNETDYIVTFDFNEYQGQYPATSDFFFSVKITHYVDTEIWETYIADSFRNYQNSNYKLAFLLGFIAIESFIENIIYTIKTKFLRKTVRELYYEQYGMDGLTFKELQYFFSDSPNEEFQKETNQLKYERKGLDNILWYVNLYRNFSNDQRNLTKDKLKDIIKLISQLSHINSNPTDLTIIDFGQVFGNQSSIENVILNTLTKYSETRNKLAHGSELSEEERDFRHLYSNLIIVFAAFIEYLNGKILY</sequence>
<dbReference type="RefSeq" id="WP_049497279.1">
    <property type="nucleotide sequence ID" value="NZ_JASOXV010000004.1"/>
</dbReference>
<reference evidence="1 2" key="1">
    <citation type="journal article" date="2019" name="Nat. Med.">
        <title>A library of human gut bacterial isolates paired with longitudinal multiomics data enables mechanistic microbiome research.</title>
        <authorList>
            <person name="Poyet M."/>
            <person name="Groussin M."/>
            <person name="Gibbons S.M."/>
            <person name="Avila-Pacheco J."/>
            <person name="Jiang X."/>
            <person name="Kearney S.M."/>
            <person name="Perrotta A.R."/>
            <person name="Berdy B."/>
            <person name="Zhao S."/>
            <person name="Lieberman T.D."/>
            <person name="Swanson P.K."/>
            <person name="Smith M."/>
            <person name="Roesemann S."/>
            <person name="Alexander J.E."/>
            <person name="Rich S.A."/>
            <person name="Livny J."/>
            <person name="Vlamakis H."/>
            <person name="Clish C."/>
            <person name="Bullock K."/>
            <person name="Deik A."/>
            <person name="Scott J."/>
            <person name="Pierce K.A."/>
            <person name="Xavier R.J."/>
            <person name="Alm E.J."/>
        </authorList>
    </citation>
    <scope>NUCLEOTIDE SEQUENCE [LARGE SCALE GENOMIC DNA]</scope>
    <source>
        <strain evidence="1 2">BIOML-A18</strain>
    </source>
</reference>
<comment type="caution">
    <text evidence="1">The sequence shown here is derived from an EMBL/GenBank/DDBJ whole genome shotgun (WGS) entry which is preliminary data.</text>
</comment>
<dbReference type="AlphaFoldDB" id="A0A6I3NYA4"/>
<accession>A0A6I3NYA4</accession>
<dbReference type="EMBL" id="WMYS01000002">
    <property type="protein sequence ID" value="MTR41081.1"/>
    <property type="molecule type" value="Genomic_DNA"/>
</dbReference>
<name>A0A6I3NYA4_STRPA</name>
<proteinExistence type="predicted"/>
<organism evidence="1 2">
    <name type="scientific">Streptococcus parasanguinis</name>
    <dbReference type="NCBI Taxonomy" id="1318"/>
    <lineage>
        <taxon>Bacteria</taxon>
        <taxon>Bacillati</taxon>
        <taxon>Bacillota</taxon>
        <taxon>Bacilli</taxon>
        <taxon>Lactobacillales</taxon>
        <taxon>Streptococcaceae</taxon>
        <taxon>Streptococcus</taxon>
    </lineage>
</organism>